<feature type="signal peptide" evidence="1">
    <location>
        <begin position="1"/>
        <end position="21"/>
    </location>
</feature>
<evidence type="ECO:0000256" key="1">
    <source>
        <dbReference type="SAM" id="SignalP"/>
    </source>
</evidence>
<dbReference type="Gene3D" id="2.60.120.200">
    <property type="match status" value="1"/>
</dbReference>
<keyword evidence="1" id="KW-0732">Signal</keyword>
<dbReference type="EMBL" id="CP007035">
    <property type="protein sequence ID" value="AHF16209.1"/>
    <property type="molecule type" value="Genomic_DNA"/>
</dbReference>
<proteinExistence type="predicted"/>
<name>W0F440_9BACT</name>
<dbReference type="AlphaFoldDB" id="W0F440"/>
<reference evidence="2 3" key="1">
    <citation type="submission" date="2013-12" db="EMBL/GenBank/DDBJ databases">
        <authorList>
            <consortium name="DOE Joint Genome Institute"/>
            <person name="Eisen J."/>
            <person name="Huntemann M."/>
            <person name="Han J."/>
            <person name="Chen A."/>
            <person name="Kyrpides N."/>
            <person name="Mavromatis K."/>
            <person name="Markowitz V."/>
            <person name="Palaniappan K."/>
            <person name="Ivanova N."/>
            <person name="Schaumberg A."/>
            <person name="Pati A."/>
            <person name="Liolios K."/>
            <person name="Nordberg H.P."/>
            <person name="Cantor M.N."/>
            <person name="Hua S.X."/>
            <person name="Woyke T."/>
        </authorList>
    </citation>
    <scope>NUCLEOTIDE SEQUENCE [LARGE SCALE GENOMIC DNA]</scope>
    <source>
        <strain evidence="3">DSM 19437</strain>
    </source>
</reference>
<evidence type="ECO:0000313" key="3">
    <source>
        <dbReference type="Proteomes" id="UP000003586"/>
    </source>
</evidence>
<organism evidence="2 3">
    <name type="scientific">Niabella soli DSM 19437</name>
    <dbReference type="NCBI Taxonomy" id="929713"/>
    <lineage>
        <taxon>Bacteria</taxon>
        <taxon>Pseudomonadati</taxon>
        <taxon>Bacteroidota</taxon>
        <taxon>Chitinophagia</taxon>
        <taxon>Chitinophagales</taxon>
        <taxon>Chitinophagaceae</taxon>
        <taxon>Niabella</taxon>
    </lineage>
</organism>
<dbReference type="InterPro" id="IPR025975">
    <property type="entry name" value="Polysacc_lyase"/>
</dbReference>
<dbReference type="GO" id="GO:0016829">
    <property type="term" value="F:lyase activity"/>
    <property type="evidence" value="ECO:0007669"/>
    <property type="project" value="UniProtKB-KW"/>
</dbReference>
<dbReference type="eggNOG" id="ENOG502Z8I2">
    <property type="taxonomic scope" value="Bacteria"/>
</dbReference>
<gene>
    <name evidence="2" type="ORF">NIASO_15720</name>
</gene>
<dbReference type="OrthoDB" id="749665at2"/>
<accession>W0F440</accession>
<sequence>MKRIKVWAGLLPVLFSVSAAAQQQNLEPVPGRVNIQADTARKADVVDGAWVAVGIDRPYSIQKDAALLFNGKPSYRFELKGEDNSLEGYEEGSTKGRAELSYCYATTDDYKGLPSGTYATDQVLKMVYDHGKGQCKQGSKWTYTFSVYVPAALPADVNTIFAQWHGMPSRTLVQDPSGKIMQLTPEQFVKLSDSMVFAKDLGHEKIKSINKNSKESFKAGKKNGWKIEQGGYPPLAFGFSNNMFYIKANSDSKWMTDKTDRTLANPSKDAIMQPVRSEYKISTIAYKSAFDTFPKNTWVTFTVAIDWSTYGGANNKIERRGKLDVVMQYQKEKKNSNEHIVNNQTIAIGRNDESGYYFKFGIYRVGSSTTPVVYNLAGYSQQQR</sequence>
<keyword evidence="3" id="KW-1185">Reference proteome</keyword>
<dbReference type="Pfam" id="PF14099">
    <property type="entry name" value="Polysacc_lyase"/>
    <property type="match status" value="1"/>
</dbReference>
<dbReference type="Gene3D" id="3.10.540.20">
    <property type="match status" value="1"/>
</dbReference>
<dbReference type="HOGENOM" id="CLU_724931_0_0_10"/>
<dbReference type="STRING" id="929713.NIASO_15720"/>
<dbReference type="RefSeq" id="WP_008587026.1">
    <property type="nucleotide sequence ID" value="NZ_CP007035.1"/>
</dbReference>
<dbReference type="Proteomes" id="UP000003586">
    <property type="component" value="Chromosome"/>
</dbReference>
<feature type="chain" id="PRO_5004788598" evidence="1">
    <location>
        <begin position="22"/>
        <end position="384"/>
    </location>
</feature>
<keyword evidence="2" id="KW-0456">Lyase</keyword>
<evidence type="ECO:0000313" key="2">
    <source>
        <dbReference type="EMBL" id="AHF16209.1"/>
    </source>
</evidence>
<protein>
    <submittedName>
        <fullName evidence="2">Heparin lyase I</fullName>
    </submittedName>
</protein>
<dbReference type="KEGG" id="nso:NIASO_15720"/>